<dbReference type="InterPro" id="IPR012944">
    <property type="entry name" value="SusD_RagB_dom"/>
</dbReference>
<dbReference type="EMBL" id="JACHKT010000006">
    <property type="protein sequence ID" value="MBB6002563.1"/>
    <property type="molecule type" value="Genomic_DNA"/>
</dbReference>
<dbReference type="GO" id="GO:0009279">
    <property type="term" value="C:cell outer membrane"/>
    <property type="evidence" value="ECO:0007669"/>
    <property type="project" value="UniProtKB-SubCell"/>
</dbReference>
<evidence type="ECO:0000259" key="6">
    <source>
        <dbReference type="Pfam" id="PF07980"/>
    </source>
</evidence>
<dbReference type="SUPFAM" id="SSF48452">
    <property type="entry name" value="TPR-like"/>
    <property type="match status" value="1"/>
</dbReference>
<evidence type="ECO:0000256" key="4">
    <source>
        <dbReference type="ARBA" id="ARBA00023136"/>
    </source>
</evidence>
<dbReference type="InterPro" id="IPR011990">
    <property type="entry name" value="TPR-like_helical_dom_sf"/>
</dbReference>
<keyword evidence="4" id="KW-0472">Membrane</keyword>
<keyword evidence="8" id="KW-1185">Reference proteome</keyword>
<feature type="domain" description="RagB/SusD" evidence="6">
    <location>
        <begin position="296"/>
        <end position="593"/>
    </location>
</feature>
<dbReference type="AlphaFoldDB" id="A0A841ENG3"/>
<gene>
    <name evidence="7" type="ORF">HNP25_001215</name>
</gene>
<name>A0A841ENG3_9BACT</name>
<evidence type="ECO:0000313" key="7">
    <source>
        <dbReference type="EMBL" id="MBB6002563.1"/>
    </source>
</evidence>
<dbReference type="Proteomes" id="UP000524404">
    <property type="component" value="Unassembled WGS sequence"/>
</dbReference>
<reference evidence="7 8" key="1">
    <citation type="submission" date="2020-08" db="EMBL/GenBank/DDBJ databases">
        <title>Functional genomics of gut bacteria from endangered species of beetles.</title>
        <authorList>
            <person name="Carlos-Shanley C."/>
        </authorList>
    </citation>
    <scope>NUCLEOTIDE SEQUENCE [LARGE SCALE GENOMIC DNA]</scope>
    <source>
        <strain evidence="7 8">S00070</strain>
    </source>
</reference>
<comment type="subcellular location">
    <subcellularLocation>
        <location evidence="1">Cell outer membrane</location>
    </subcellularLocation>
</comment>
<evidence type="ECO:0000256" key="3">
    <source>
        <dbReference type="ARBA" id="ARBA00022729"/>
    </source>
</evidence>
<keyword evidence="5" id="KW-0998">Cell outer membrane</keyword>
<protein>
    <recommendedName>
        <fullName evidence="6">RagB/SusD domain-containing protein</fullName>
    </recommendedName>
</protein>
<evidence type="ECO:0000256" key="5">
    <source>
        <dbReference type="ARBA" id="ARBA00023237"/>
    </source>
</evidence>
<comment type="similarity">
    <text evidence="2">Belongs to the SusD family.</text>
</comment>
<dbReference type="RefSeq" id="WP_184131806.1">
    <property type="nucleotide sequence ID" value="NZ_JACHKT010000006.1"/>
</dbReference>
<keyword evidence="3" id="KW-0732">Signal</keyword>
<proteinExistence type="inferred from homology"/>
<evidence type="ECO:0000313" key="8">
    <source>
        <dbReference type="Proteomes" id="UP000524404"/>
    </source>
</evidence>
<dbReference type="Pfam" id="PF07980">
    <property type="entry name" value="SusD_RagB"/>
    <property type="match status" value="1"/>
</dbReference>
<dbReference type="Gene3D" id="1.25.40.390">
    <property type="match status" value="1"/>
</dbReference>
<organism evidence="7 8">
    <name type="scientific">Arcicella rosea</name>
    <dbReference type="NCBI Taxonomy" id="502909"/>
    <lineage>
        <taxon>Bacteria</taxon>
        <taxon>Pseudomonadati</taxon>
        <taxon>Bacteroidota</taxon>
        <taxon>Cytophagia</taxon>
        <taxon>Cytophagales</taxon>
        <taxon>Flectobacillaceae</taxon>
        <taxon>Arcicella</taxon>
    </lineage>
</organism>
<comment type="caution">
    <text evidence="7">The sequence shown here is derived from an EMBL/GenBank/DDBJ whole genome shotgun (WGS) entry which is preliminary data.</text>
</comment>
<accession>A0A841ENG3</accession>
<evidence type="ECO:0000256" key="1">
    <source>
        <dbReference type="ARBA" id="ARBA00004442"/>
    </source>
</evidence>
<sequence length="593" mass="66459">MKNLKISLLFLLSLCVACKDDFLDRKPQTAITEDTFFANVADLETYTNGFYGSIGPRWDDIYSDNLSVHTGGSDTENLVRGSLNPATVGGWNSWGTVRRINFFLTRAGRASGDPSLIKHYIGVGRFFRAMVYYDMVKRYGDVPWYSAMLASNDEEQLYKAKDPRTVVVDSIMNDLEYASANILPSRTNNTMVTKWAALTLLARTSLHEGTYRLYHDELNLKSTSTRFLTRAASAAQEVMEKGGFSLTNTGNSAVDFRTLFSSNNLSANKEVIMLRKNSKEEGITNNTHVVLDWQWALSQDLANDFLNNDGTTFTSKSNYDKLGFVESFANRDPRLSETIMPPGFTTVPGTNPYLPKPSFGGYLQVKFYPRDPALRGGFGLNYTDLPIFRLAEPLLVYAEAKAELGQLTQGDLDRTVNLLRKRVGMPDLNLSNANANPDSYLANKYPNVSGSNKGVILEIRRERRVELACEGFRFDDIYRWKVGKLLAKASNGMYVKQLGGIDVTGDGKEDIAILEAPGKEEPLATLPADIKSKIVKYYLSDGSFYLSNGTYGNIVFTKDKNQPRDFNESKYYYFPIPQQQIILNKNLTQPAGW</sequence>
<evidence type="ECO:0000256" key="2">
    <source>
        <dbReference type="ARBA" id="ARBA00006275"/>
    </source>
</evidence>